<accession>S4P1H6</accession>
<organism evidence="1">
    <name type="scientific">Pararge aegeria</name>
    <name type="common">speckled wood butterfly</name>
    <dbReference type="NCBI Taxonomy" id="116150"/>
    <lineage>
        <taxon>Eukaryota</taxon>
        <taxon>Metazoa</taxon>
        <taxon>Ecdysozoa</taxon>
        <taxon>Arthropoda</taxon>
        <taxon>Hexapoda</taxon>
        <taxon>Insecta</taxon>
        <taxon>Pterygota</taxon>
        <taxon>Neoptera</taxon>
        <taxon>Endopterygota</taxon>
        <taxon>Lepidoptera</taxon>
        <taxon>Glossata</taxon>
        <taxon>Ditrysia</taxon>
        <taxon>Papilionoidea</taxon>
        <taxon>Nymphalidae</taxon>
        <taxon>Satyrinae</taxon>
        <taxon>Satyrini</taxon>
        <taxon>Parargina</taxon>
        <taxon>Pararge</taxon>
    </lineage>
</organism>
<dbReference type="AlphaFoldDB" id="S4P1H6"/>
<reference evidence="1" key="1">
    <citation type="journal article" date="2013" name="BMC Genomics">
        <title>Unscrambling butterfly oogenesis.</title>
        <authorList>
            <person name="Carter J.M."/>
            <person name="Baker S.C."/>
            <person name="Pink R."/>
            <person name="Carter D.R."/>
            <person name="Collins A."/>
            <person name="Tomlin J."/>
            <person name="Gibbs M."/>
            <person name="Breuker C.J."/>
        </authorList>
    </citation>
    <scope>NUCLEOTIDE SEQUENCE</scope>
    <source>
        <tissue evidence="1">Ovary</tissue>
    </source>
</reference>
<evidence type="ECO:0000313" key="1">
    <source>
        <dbReference type="EMBL" id="JAA85301.1"/>
    </source>
</evidence>
<proteinExistence type="predicted"/>
<reference evidence="1" key="2">
    <citation type="submission" date="2013-05" db="EMBL/GenBank/DDBJ databases">
        <authorList>
            <person name="Carter J.-M."/>
            <person name="Baker S.C."/>
            <person name="Pink R."/>
            <person name="Carter D.R.F."/>
            <person name="Collins A."/>
            <person name="Tomlin J."/>
            <person name="Gibbs M."/>
            <person name="Breuker C.J."/>
        </authorList>
    </citation>
    <scope>NUCLEOTIDE SEQUENCE</scope>
    <source>
        <tissue evidence="1">Ovary</tissue>
    </source>
</reference>
<sequence length="77" mass="8987">MLTHTFRVASSCYSIIPGPYSVTFCFVILKNYRNHVYFVRGNGSIWFGLTTCQKSYINLTDNLEMVQRIFFAPRSHK</sequence>
<name>S4P1H6_9NEOP</name>
<dbReference type="EMBL" id="GAIX01007259">
    <property type="protein sequence ID" value="JAA85301.1"/>
    <property type="molecule type" value="Transcribed_RNA"/>
</dbReference>
<protein>
    <submittedName>
        <fullName evidence="1">Uncharacterized protein</fullName>
    </submittedName>
</protein>